<evidence type="ECO:0000313" key="1">
    <source>
        <dbReference type="EMBL" id="CAK9102747.1"/>
    </source>
</evidence>
<sequence>MAMQCDGLAAKWEQDHVIRRRLLSANKLMQHPTTETWCQPNRENAKANASVILPALEMLSGVDSYHLPHLRFLEDELGKLYSAMRQTPGGKVIYKAAIEIKKMLGFIKRRVNHREVTKAFHPLLTRSVN</sequence>
<proteinExistence type="predicted"/>
<reference evidence="1 2" key="1">
    <citation type="submission" date="2024-02" db="EMBL/GenBank/DDBJ databases">
        <authorList>
            <person name="Chen Y."/>
            <person name="Shah S."/>
            <person name="Dougan E. K."/>
            <person name="Thang M."/>
            <person name="Chan C."/>
        </authorList>
    </citation>
    <scope>NUCLEOTIDE SEQUENCE [LARGE SCALE GENOMIC DNA]</scope>
</reference>
<dbReference type="Proteomes" id="UP001642484">
    <property type="component" value="Unassembled WGS sequence"/>
</dbReference>
<evidence type="ECO:0000313" key="2">
    <source>
        <dbReference type="Proteomes" id="UP001642484"/>
    </source>
</evidence>
<protein>
    <submittedName>
        <fullName evidence="1">Uncharacterized protein</fullName>
    </submittedName>
</protein>
<gene>
    <name evidence="1" type="ORF">CCMP2556_LOCUS48325</name>
</gene>
<organism evidence="1 2">
    <name type="scientific">Durusdinium trenchii</name>
    <dbReference type="NCBI Taxonomy" id="1381693"/>
    <lineage>
        <taxon>Eukaryota</taxon>
        <taxon>Sar</taxon>
        <taxon>Alveolata</taxon>
        <taxon>Dinophyceae</taxon>
        <taxon>Suessiales</taxon>
        <taxon>Symbiodiniaceae</taxon>
        <taxon>Durusdinium</taxon>
    </lineage>
</organism>
<accession>A0ABP0RQ39</accession>
<name>A0ABP0RQ39_9DINO</name>
<keyword evidence="2" id="KW-1185">Reference proteome</keyword>
<comment type="caution">
    <text evidence="1">The sequence shown here is derived from an EMBL/GenBank/DDBJ whole genome shotgun (WGS) entry which is preliminary data.</text>
</comment>
<dbReference type="EMBL" id="CAXAMN010026406">
    <property type="protein sequence ID" value="CAK9102747.1"/>
    <property type="molecule type" value="Genomic_DNA"/>
</dbReference>